<keyword evidence="2" id="KW-1185">Reference proteome</keyword>
<dbReference type="AlphaFoldDB" id="A0A2X4W7L1"/>
<organism evidence="1 2">
    <name type="scientific">Lederbergia lenta</name>
    <name type="common">Bacillus lentus</name>
    <dbReference type="NCBI Taxonomy" id="1467"/>
    <lineage>
        <taxon>Bacteria</taxon>
        <taxon>Bacillati</taxon>
        <taxon>Bacillota</taxon>
        <taxon>Bacilli</taxon>
        <taxon>Bacillales</taxon>
        <taxon>Bacillaceae</taxon>
        <taxon>Lederbergia</taxon>
    </lineage>
</organism>
<sequence length="423" mass="49067">MNAKIEELIDFTKTKLGLHNYYLKLHRLNRNVNIFNETVYTLCMEWFPNHVIEQEDDDLNPEGTAVIEINVNTRKFESVIFVMGKTYARDGITFSNKDIKEIVKWIECETGLTYGKQFELHKESDGELQFKECMEGVAVSPSGFIDVTLNVEGKLTSYSVHGQFPSKEIVKEDTYIISLERVENLAKEQLKLIEFPSYEQNKLIPVYAVEEIYVSNDQTSTIPFEFIVDARSYVKIDKIMYWDTAIMKPFERKEMNIFGDVTVDQAFTCGPSPDSFPITELEQEKCVMAIKDFLRQEYSSDTGKWMIKTLHRDKGYIHAILRANSQDNRIFQRKLMIIIDAKDLQVINFMDNKPMLGIFEQLQAPDKIAITNEEAFGKIKELFELKPYYVYDFQQKQYILCGKLDCHYGVNASSGEIVSLDDL</sequence>
<proteinExistence type="predicted"/>
<gene>
    <name evidence="1" type="ORF">NCTC4824_00990</name>
</gene>
<evidence type="ECO:0000313" key="2">
    <source>
        <dbReference type="Proteomes" id="UP000249134"/>
    </source>
</evidence>
<reference evidence="1 2" key="1">
    <citation type="submission" date="2018-06" db="EMBL/GenBank/DDBJ databases">
        <authorList>
            <consortium name="Pathogen Informatics"/>
            <person name="Doyle S."/>
        </authorList>
    </citation>
    <scope>NUCLEOTIDE SEQUENCE [LARGE SCALE GENOMIC DNA]</scope>
    <source>
        <strain evidence="1 2">NCTC4824</strain>
    </source>
</reference>
<dbReference type="EMBL" id="LS483476">
    <property type="protein sequence ID" value="SQI53620.1"/>
    <property type="molecule type" value="Genomic_DNA"/>
</dbReference>
<dbReference type="KEGG" id="blen:NCTC4824_00990"/>
<evidence type="ECO:0000313" key="1">
    <source>
        <dbReference type="EMBL" id="SQI53620.1"/>
    </source>
</evidence>
<dbReference type="RefSeq" id="WP_066135870.1">
    <property type="nucleotide sequence ID" value="NZ_CBCSGM010000001.1"/>
</dbReference>
<dbReference type="STRING" id="1348624.GCA_001591545_00090"/>
<protein>
    <submittedName>
        <fullName evidence="1">Uncharacterized protein</fullName>
    </submittedName>
</protein>
<accession>A0A2X4W7L1</accession>
<dbReference type="Proteomes" id="UP000249134">
    <property type="component" value="Chromosome 1"/>
</dbReference>
<name>A0A2X4W7L1_LEDLE</name>